<comment type="caution">
    <text evidence="1">The sequence shown here is derived from an EMBL/GenBank/DDBJ whole genome shotgun (WGS) entry which is preliminary data.</text>
</comment>
<evidence type="ECO:0000313" key="1">
    <source>
        <dbReference type="EMBL" id="HJF09377.1"/>
    </source>
</evidence>
<evidence type="ECO:0000313" key="2">
    <source>
        <dbReference type="Proteomes" id="UP000784793"/>
    </source>
</evidence>
<accession>A0A921FGQ8</accession>
<reference evidence="1" key="1">
    <citation type="journal article" date="2021" name="PeerJ">
        <title>Extensive microbial diversity within the chicken gut microbiome revealed by metagenomics and culture.</title>
        <authorList>
            <person name="Gilroy R."/>
            <person name="Ravi A."/>
            <person name="Getino M."/>
            <person name="Pursley I."/>
            <person name="Horton D.L."/>
            <person name="Alikhan N.F."/>
            <person name="Baker D."/>
            <person name="Gharbi K."/>
            <person name="Hall N."/>
            <person name="Watson M."/>
            <person name="Adriaenssens E.M."/>
            <person name="Foster-Nyarko E."/>
            <person name="Jarju S."/>
            <person name="Secka A."/>
            <person name="Antonio M."/>
            <person name="Oren A."/>
            <person name="Chaudhuri R.R."/>
            <person name="La Ragione R."/>
            <person name="Hildebrand F."/>
            <person name="Pallen M.J."/>
        </authorList>
    </citation>
    <scope>NUCLEOTIDE SEQUENCE</scope>
    <source>
        <strain evidence="1">CHK194-22301</strain>
    </source>
</reference>
<dbReference type="AlphaFoldDB" id="A0A921FGQ8"/>
<dbReference type="EMBL" id="DYXB01000012">
    <property type="protein sequence ID" value="HJF09377.1"/>
    <property type="molecule type" value="Genomic_DNA"/>
</dbReference>
<dbReference type="Proteomes" id="UP000784793">
    <property type="component" value="Unassembled WGS sequence"/>
</dbReference>
<protein>
    <submittedName>
        <fullName evidence="1">Uncharacterized protein</fullName>
    </submittedName>
</protein>
<organism evidence="1 2">
    <name type="scientific">Lactobacillus crispatus</name>
    <dbReference type="NCBI Taxonomy" id="47770"/>
    <lineage>
        <taxon>Bacteria</taxon>
        <taxon>Bacillati</taxon>
        <taxon>Bacillota</taxon>
        <taxon>Bacilli</taxon>
        <taxon>Lactobacillales</taxon>
        <taxon>Lactobacillaceae</taxon>
        <taxon>Lactobacillus</taxon>
    </lineage>
</organism>
<sequence length="86" mass="10033">MKIISYNQIPFNELTKDYMFAERMTFKPVKPFSAQIIAQSAGEDKFGNSYLYQEWDNGNKAFLLRHVTGNPPMNHIKANYELEPDE</sequence>
<dbReference type="RefSeq" id="WP_126708848.1">
    <property type="nucleotide sequence ID" value="NZ_CP026503.1"/>
</dbReference>
<gene>
    <name evidence="1" type="ORF">K8V23_01025</name>
</gene>
<name>A0A921FGQ8_9LACO</name>
<reference evidence="1" key="2">
    <citation type="submission" date="2021-09" db="EMBL/GenBank/DDBJ databases">
        <authorList>
            <person name="Gilroy R."/>
        </authorList>
    </citation>
    <scope>NUCLEOTIDE SEQUENCE</scope>
    <source>
        <strain evidence="1">CHK194-22301</strain>
    </source>
</reference>
<proteinExistence type="predicted"/>